<accession>R7RWA4</accession>
<feature type="domain" description="Mok11-13/Ags1-like Ig-like beta-sandwich" evidence="2">
    <location>
        <begin position="2"/>
        <end position="80"/>
    </location>
</feature>
<dbReference type="InterPro" id="IPR058655">
    <property type="entry name" value="Mok11-14/Ags1-like"/>
</dbReference>
<dbReference type="eggNOG" id="ENOG502QSGC">
    <property type="taxonomic scope" value="Eukaryota"/>
</dbReference>
<dbReference type="Proteomes" id="UP000053927">
    <property type="component" value="Unassembled WGS sequence"/>
</dbReference>
<feature type="transmembrane region" description="Helical" evidence="1">
    <location>
        <begin position="250"/>
        <end position="274"/>
    </location>
</feature>
<dbReference type="GO" id="GO:0047657">
    <property type="term" value="F:alpha-1,3-glucan synthase activity"/>
    <property type="evidence" value="ECO:0007669"/>
    <property type="project" value="TreeGrafter"/>
</dbReference>
<dbReference type="Pfam" id="PF26122">
    <property type="entry name" value="CBM_Mok13"/>
    <property type="match status" value="1"/>
</dbReference>
<dbReference type="PANTHER" id="PTHR47182">
    <property type="entry name" value="CELL WALL ALPHA-1,3-GLUCAN SYNTHASE AGS1-RELATED"/>
    <property type="match status" value="1"/>
</dbReference>
<keyword evidence="1" id="KW-1133">Transmembrane helix</keyword>
<dbReference type="InterPro" id="IPR058658">
    <property type="entry name" value="Mok11-13/Ags1-like_Ig_2"/>
</dbReference>
<dbReference type="InterPro" id="IPR058659">
    <property type="entry name" value="Mok11-13/Ags1-like_CBM"/>
</dbReference>
<name>R7RWA4_STEHR</name>
<protein>
    <submittedName>
        <fullName evidence="5">Uncharacterized protein</fullName>
    </submittedName>
</protein>
<evidence type="ECO:0000259" key="2">
    <source>
        <dbReference type="Pfam" id="PF26111"/>
    </source>
</evidence>
<sequence length="369" mass="41288">MSSSGNSTSPSIDTDTVTCVTLTNALVSLLSGDAPSAWSWTANIKDMSDGILQIIVDNPTSQASTKSGVQAVDTLLLRKGLANNVMVFTEADYDNDAFSYSNGQYQFTHKALGAEMFRYSLNFGKNRTSWKEWEATTYIASDVFSDESILWDGQHILMQYWSTYDSGELEIMATWPTYIQLNVYAYDSYYYGDVDRDGVPDRLPPNTAASNYLNMSAPPKPHLAWDLVVDDLDYTWYLEPRGESVVATTMYALLLSIPFITVTLAVVIFMWSFYGIKHNKWGVKPAKDHNHYLLGVLENKPKTDPKDGTAMSEKLFWNHKAHDIMGSLIATLEYEIIDWELKVKIGGLGVLSSLRRFNAPAVHSRANAA</sequence>
<gene>
    <name evidence="5" type="ORF">STEHIDRAFT_143093</name>
</gene>
<dbReference type="GO" id="GO:0009277">
    <property type="term" value="C:fungal-type cell wall"/>
    <property type="evidence" value="ECO:0007669"/>
    <property type="project" value="TreeGrafter"/>
</dbReference>
<dbReference type="GeneID" id="18799161"/>
<evidence type="ECO:0000259" key="3">
    <source>
        <dbReference type="Pfam" id="PF26114"/>
    </source>
</evidence>
<feature type="domain" description="Mok11-13/Ags1-like second Ig-like beta-sandwich" evidence="3">
    <location>
        <begin position="83"/>
        <end position="164"/>
    </location>
</feature>
<keyword evidence="1" id="KW-0812">Transmembrane</keyword>
<proteinExistence type="predicted"/>
<dbReference type="PANTHER" id="PTHR47182:SF2">
    <property type="entry name" value="CELL WALL ALPHA-1,3-GLUCAN SYNTHASE AGS1"/>
    <property type="match status" value="1"/>
</dbReference>
<dbReference type="AlphaFoldDB" id="R7RWA4"/>
<dbReference type="RefSeq" id="XP_007311207.1">
    <property type="nucleotide sequence ID" value="XM_007311145.1"/>
</dbReference>
<dbReference type="Pfam" id="PF26111">
    <property type="entry name" value="Ig_Mok13"/>
    <property type="match status" value="1"/>
</dbReference>
<dbReference type="InterPro" id="IPR058657">
    <property type="entry name" value="Mok11-13/Ags1-like_Ig"/>
</dbReference>
<dbReference type="OrthoDB" id="3261937at2759"/>
<evidence type="ECO:0000259" key="4">
    <source>
        <dbReference type="Pfam" id="PF26122"/>
    </source>
</evidence>
<reference evidence="6" key="1">
    <citation type="journal article" date="2012" name="Science">
        <title>The Paleozoic origin of enzymatic lignin decomposition reconstructed from 31 fungal genomes.</title>
        <authorList>
            <person name="Floudas D."/>
            <person name="Binder M."/>
            <person name="Riley R."/>
            <person name="Barry K."/>
            <person name="Blanchette R.A."/>
            <person name="Henrissat B."/>
            <person name="Martinez A.T."/>
            <person name="Otillar R."/>
            <person name="Spatafora J.W."/>
            <person name="Yadav J.S."/>
            <person name="Aerts A."/>
            <person name="Benoit I."/>
            <person name="Boyd A."/>
            <person name="Carlson A."/>
            <person name="Copeland A."/>
            <person name="Coutinho P.M."/>
            <person name="de Vries R.P."/>
            <person name="Ferreira P."/>
            <person name="Findley K."/>
            <person name="Foster B."/>
            <person name="Gaskell J."/>
            <person name="Glotzer D."/>
            <person name="Gorecki P."/>
            <person name="Heitman J."/>
            <person name="Hesse C."/>
            <person name="Hori C."/>
            <person name="Igarashi K."/>
            <person name="Jurgens J.A."/>
            <person name="Kallen N."/>
            <person name="Kersten P."/>
            <person name="Kohler A."/>
            <person name="Kuees U."/>
            <person name="Kumar T.K.A."/>
            <person name="Kuo A."/>
            <person name="LaButti K."/>
            <person name="Larrondo L.F."/>
            <person name="Lindquist E."/>
            <person name="Ling A."/>
            <person name="Lombard V."/>
            <person name="Lucas S."/>
            <person name="Lundell T."/>
            <person name="Martin R."/>
            <person name="McLaughlin D.J."/>
            <person name="Morgenstern I."/>
            <person name="Morin E."/>
            <person name="Murat C."/>
            <person name="Nagy L.G."/>
            <person name="Nolan M."/>
            <person name="Ohm R.A."/>
            <person name="Patyshakuliyeva A."/>
            <person name="Rokas A."/>
            <person name="Ruiz-Duenas F.J."/>
            <person name="Sabat G."/>
            <person name="Salamov A."/>
            <person name="Samejima M."/>
            <person name="Schmutz J."/>
            <person name="Slot J.C."/>
            <person name="St John F."/>
            <person name="Stenlid J."/>
            <person name="Sun H."/>
            <person name="Sun S."/>
            <person name="Syed K."/>
            <person name="Tsang A."/>
            <person name="Wiebenga A."/>
            <person name="Young D."/>
            <person name="Pisabarro A."/>
            <person name="Eastwood D.C."/>
            <person name="Martin F."/>
            <person name="Cullen D."/>
            <person name="Grigoriev I.V."/>
            <person name="Hibbett D.S."/>
        </authorList>
    </citation>
    <scope>NUCLEOTIDE SEQUENCE [LARGE SCALE GENOMIC DNA]</scope>
    <source>
        <strain evidence="6">FP-91666</strain>
    </source>
</reference>
<dbReference type="KEGG" id="shs:STEHIDRAFT_143093"/>
<dbReference type="EMBL" id="JH687402">
    <property type="protein sequence ID" value="EIM79631.1"/>
    <property type="molecule type" value="Genomic_DNA"/>
</dbReference>
<evidence type="ECO:0000313" key="6">
    <source>
        <dbReference type="Proteomes" id="UP000053927"/>
    </source>
</evidence>
<keyword evidence="6" id="KW-1185">Reference proteome</keyword>
<evidence type="ECO:0000256" key="1">
    <source>
        <dbReference type="SAM" id="Phobius"/>
    </source>
</evidence>
<organism evidence="5 6">
    <name type="scientific">Stereum hirsutum (strain FP-91666)</name>
    <name type="common">White-rot fungus</name>
    <dbReference type="NCBI Taxonomy" id="721885"/>
    <lineage>
        <taxon>Eukaryota</taxon>
        <taxon>Fungi</taxon>
        <taxon>Dikarya</taxon>
        <taxon>Basidiomycota</taxon>
        <taxon>Agaricomycotina</taxon>
        <taxon>Agaricomycetes</taxon>
        <taxon>Russulales</taxon>
        <taxon>Stereaceae</taxon>
        <taxon>Stereum</taxon>
    </lineage>
</organism>
<keyword evidence="1" id="KW-0472">Membrane</keyword>
<feature type="domain" description="Mok11-13/Ags1-like CBM" evidence="4">
    <location>
        <begin position="168"/>
        <end position="241"/>
    </location>
</feature>
<dbReference type="GO" id="GO:0070600">
    <property type="term" value="P:fungal-type cell wall (1-&gt;3)-alpha-glucan biosynthetic process"/>
    <property type="evidence" value="ECO:0007669"/>
    <property type="project" value="TreeGrafter"/>
</dbReference>
<dbReference type="Pfam" id="PF26114">
    <property type="entry name" value="Ig_2_Mok13"/>
    <property type="match status" value="1"/>
</dbReference>
<evidence type="ECO:0000313" key="5">
    <source>
        <dbReference type="EMBL" id="EIM79631.1"/>
    </source>
</evidence>